<sequence>MSERDSRCTTQNSEVMVIGESDANGSGDNNFYSVLNEVLHVKYPMGRNVWLFKYRWYDTNVNKGQRTHIELGYKSLNTFCFLFAEEPNKRIWDVPEVDDVKNEYLCRNDVDSKSSNDPLWIMSLNTSLTMWMNTCHMKVEQTTTNDSDKPRTHIFVYRMFVFYVHSISQPSVTLTPRRRAQSRLLKLERYATADVGREYIDVVKGDLQDDYHRHFKKYSNPKEARTNPPHLLVGRNKDSHYLYDHYMSRAVQSRLTPKGTKPLSGDEIYETVLDRRLGYSKGLGWGLKPKACKKASASSSSTSCSLLAVHGKLQLRDALDQNMQRIEEQTREHDALASKVE</sequence>
<dbReference type="EMBL" id="SSTD01014011">
    <property type="protein sequence ID" value="TYK04910.1"/>
    <property type="molecule type" value="Genomic_DNA"/>
</dbReference>
<evidence type="ECO:0000256" key="1">
    <source>
        <dbReference type="SAM" id="Coils"/>
    </source>
</evidence>
<protein>
    <submittedName>
        <fullName evidence="2">Gamma-aminobutyrate transaminase POP2</fullName>
    </submittedName>
</protein>
<evidence type="ECO:0000313" key="2">
    <source>
        <dbReference type="EMBL" id="TYK04910.1"/>
    </source>
</evidence>
<keyword evidence="1" id="KW-0175">Coiled coil</keyword>
<gene>
    <name evidence="2" type="ORF">E5676_scaffold143G001160</name>
</gene>
<reference evidence="2 3" key="1">
    <citation type="submission" date="2019-08" db="EMBL/GenBank/DDBJ databases">
        <title>Draft genome sequences of two oriental melons (Cucumis melo L. var makuwa).</title>
        <authorList>
            <person name="Kwon S.-Y."/>
        </authorList>
    </citation>
    <scope>NUCLEOTIDE SEQUENCE [LARGE SCALE GENOMIC DNA]</scope>
    <source>
        <strain evidence="3">cv. Chang Bougi</strain>
        <tissue evidence="2">Leaf</tissue>
    </source>
</reference>
<evidence type="ECO:0000313" key="3">
    <source>
        <dbReference type="Proteomes" id="UP000321947"/>
    </source>
</evidence>
<dbReference type="Proteomes" id="UP000321947">
    <property type="component" value="Unassembled WGS sequence"/>
</dbReference>
<proteinExistence type="predicted"/>
<organism evidence="2 3">
    <name type="scientific">Cucumis melo var. makuwa</name>
    <name type="common">Oriental melon</name>
    <dbReference type="NCBI Taxonomy" id="1194695"/>
    <lineage>
        <taxon>Eukaryota</taxon>
        <taxon>Viridiplantae</taxon>
        <taxon>Streptophyta</taxon>
        <taxon>Embryophyta</taxon>
        <taxon>Tracheophyta</taxon>
        <taxon>Spermatophyta</taxon>
        <taxon>Magnoliopsida</taxon>
        <taxon>eudicotyledons</taxon>
        <taxon>Gunneridae</taxon>
        <taxon>Pentapetalae</taxon>
        <taxon>rosids</taxon>
        <taxon>fabids</taxon>
        <taxon>Cucurbitales</taxon>
        <taxon>Cucurbitaceae</taxon>
        <taxon>Benincaseae</taxon>
        <taxon>Cucumis</taxon>
    </lineage>
</organism>
<dbReference type="AlphaFoldDB" id="A0A5D3C0K6"/>
<name>A0A5D3C0K6_CUCMM</name>
<accession>A0A5D3C0K6</accession>
<comment type="caution">
    <text evidence="2">The sequence shown here is derived from an EMBL/GenBank/DDBJ whole genome shotgun (WGS) entry which is preliminary data.</text>
</comment>
<feature type="coiled-coil region" evidence="1">
    <location>
        <begin position="312"/>
        <end position="339"/>
    </location>
</feature>